<keyword evidence="2" id="KW-0418">Kinase</keyword>
<name>A0A9P3G0I2_9APHY</name>
<dbReference type="AlphaFoldDB" id="A0A9P3G0I2"/>
<dbReference type="PANTHER" id="PTHR44329">
    <property type="entry name" value="SERINE/THREONINE-PROTEIN KINASE TNNI3K-RELATED"/>
    <property type="match status" value="1"/>
</dbReference>
<dbReference type="PROSITE" id="PS50011">
    <property type="entry name" value="PROTEIN_KINASE_DOM"/>
    <property type="match status" value="1"/>
</dbReference>
<evidence type="ECO:0000313" key="3">
    <source>
        <dbReference type="Proteomes" id="UP000703269"/>
    </source>
</evidence>
<dbReference type="OrthoDB" id="2800760at2759"/>
<dbReference type="SUPFAM" id="SSF56112">
    <property type="entry name" value="Protein kinase-like (PK-like)"/>
    <property type="match status" value="1"/>
</dbReference>
<reference evidence="2 3" key="1">
    <citation type="submission" date="2021-08" db="EMBL/GenBank/DDBJ databases">
        <title>Draft Genome Sequence of Phanerochaete sordida strain YK-624.</title>
        <authorList>
            <person name="Mori T."/>
            <person name="Dohra H."/>
            <person name="Suzuki T."/>
            <person name="Kawagishi H."/>
            <person name="Hirai H."/>
        </authorList>
    </citation>
    <scope>NUCLEOTIDE SEQUENCE [LARGE SCALE GENOMIC DNA]</scope>
    <source>
        <strain evidence="2 3">YK-624</strain>
    </source>
</reference>
<dbReference type="GO" id="GO:0004674">
    <property type="term" value="F:protein serine/threonine kinase activity"/>
    <property type="evidence" value="ECO:0007669"/>
    <property type="project" value="UniProtKB-KW"/>
</dbReference>
<dbReference type="Proteomes" id="UP000703269">
    <property type="component" value="Unassembled WGS sequence"/>
</dbReference>
<dbReference type="Gene3D" id="1.10.510.10">
    <property type="entry name" value="Transferase(Phosphotransferase) domain 1"/>
    <property type="match status" value="1"/>
</dbReference>
<dbReference type="GO" id="GO:0007166">
    <property type="term" value="P:cell surface receptor signaling pathway"/>
    <property type="evidence" value="ECO:0007669"/>
    <property type="project" value="InterPro"/>
</dbReference>
<keyword evidence="2" id="KW-0808">Transferase</keyword>
<evidence type="ECO:0000259" key="1">
    <source>
        <dbReference type="PROSITE" id="PS50011"/>
    </source>
</evidence>
<dbReference type="InterPro" id="IPR051681">
    <property type="entry name" value="Ser/Thr_Kinases-Pseudokinases"/>
</dbReference>
<comment type="caution">
    <text evidence="2">The sequence shown here is derived from an EMBL/GenBank/DDBJ whole genome shotgun (WGS) entry which is preliminary data.</text>
</comment>
<proteinExistence type="predicted"/>
<dbReference type="Gene3D" id="1.20.930.20">
    <property type="entry name" value="Adaptor protein Cbl, N-terminal domain"/>
    <property type="match status" value="1"/>
</dbReference>
<dbReference type="InterPro" id="IPR000719">
    <property type="entry name" value="Prot_kinase_dom"/>
</dbReference>
<dbReference type="EMBL" id="BPQB01000004">
    <property type="protein sequence ID" value="GJE86718.1"/>
    <property type="molecule type" value="Genomic_DNA"/>
</dbReference>
<dbReference type="Pfam" id="PF00069">
    <property type="entry name" value="Pkinase"/>
    <property type="match status" value="1"/>
</dbReference>
<dbReference type="InterPro" id="IPR036537">
    <property type="entry name" value="Adaptor_Cbl_N_dom_sf"/>
</dbReference>
<organism evidence="2 3">
    <name type="scientific">Phanerochaete sordida</name>
    <dbReference type="NCBI Taxonomy" id="48140"/>
    <lineage>
        <taxon>Eukaryota</taxon>
        <taxon>Fungi</taxon>
        <taxon>Dikarya</taxon>
        <taxon>Basidiomycota</taxon>
        <taxon>Agaricomycotina</taxon>
        <taxon>Agaricomycetes</taxon>
        <taxon>Polyporales</taxon>
        <taxon>Phanerochaetaceae</taxon>
        <taxon>Phanerochaete</taxon>
    </lineage>
</organism>
<dbReference type="InterPro" id="IPR059179">
    <property type="entry name" value="MLKL-like_MCAfunc"/>
</dbReference>
<keyword evidence="3" id="KW-1185">Reference proteome</keyword>
<dbReference type="CDD" id="cd21037">
    <property type="entry name" value="MLKL_NTD"/>
    <property type="match status" value="1"/>
</dbReference>
<dbReference type="InterPro" id="IPR011009">
    <property type="entry name" value="Kinase-like_dom_sf"/>
</dbReference>
<sequence length="551" mass="61856">MGPTPVAGVFQLLKQIQQIARDTKNSKAECAEVAELCEQYADVFAKHVEDIKGTGLQEPVNDAQKTLAEAKAKVEVYSTWTFWRTIWYRETLEADLKKSKNAIQVAKDKYLIAASVSACKDRCARAGDMLLCTELAQVMALRLDQSLAELTPDEAKQLVELLEKMLDVLASSDNGKDAKQHIGSAMIDRAEFNVIVKHIDQALKEVRSWTGVHHEYKVLTGHIKLKQPLPIPSDSHYTEVYRGWYANTQEVALRRFVLRLDASKAVFRLQKEVTIWSRLVHPNILPFIGIIDVEIGRQMIPALVSPWQENGNIVNYTQYHVDYNRFNLLAGAAAGLDYLHSQGYAHGNVKGSNILVRAVTEKVEAVVADFHMAKIMQDDLTKDQSVANTTTRDTAHNWMAPELFAPPEVHEEPTAEGTEVMKSVEVTSTEKFKAQEVKPTAKSDVWSLGMVILEVLTGMEPFQKRIQIGSETRIKKVNPSTIPGLVAQGITPERPVGNYWITDPVWEHLKHQCWQKKPELRSDMATVHKRLLELAAAHDVAHPPQVQLVTV</sequence>
<evidence type="ECO:0000313" key="2">
    <source>
        <dbReference type="EMBL" id="GJE86718.1"/>
    </source>
</evidence>
<keyword evidence="2" id="KW-0723">Serine/threonine-protein kinase</keyword>
<gene>
    <name evidence="2" type="ORF">PsYK624_027990</name>
</gene>
<dbReference type="GO" id="GO:0005524">
    <property type="term" value="F:ATP binding"/>
    <property type="evidence" value="ECO:0007669"/>
    <property type="project" value="InterPro"/>
</dbReference>
<accession>A0A9P3G0I2</accession>
<feature type="domain" description="Protein kinase" evidence="1">
    <location>
        <begin position="226"/>
        <end position="531"/>
    </location>
</feature>
<protein>
    <submittedName>
        <fullName evidence="2">Serine/threonine protein kinase-like protein</fullName>
    </submittedName>
</protein>